<dbReference type="GO" id="GO:0005525">
    <property type="term" value="F:GTP binding"/>
    <property type="evidence" value="ECO:0007669"/>
    <property type="project" value="InterPro"/>
</dbReference>
<dbReference type="Gene3D" id="3.40.50.300">
    <property type="entry name" value="P-loop containing nucleotide triphosphate hydrolases"/>
    <property type="match status" value="1"/>
</dbReference>
<dbReference type="EMBL" id="JACBAD010001910">
    <property type="protein sequence ID" value="KAF7128646.1"/>
    <property type="molecule type" value="Genomic_DNA"/>
</dbReference>
<evidence type="ECO:0000313" key="4">
    <source>
        <dbReference type="EMBL" id="KAF7168450.1"/>
    </source>
</evidence>
<keyword evidence="5" id="KW-1185">Reference proteome</keyword>
<dbReference type="Pfam" id="PF00009">
    <property type="entry name" value="GTP_EFTU"/>
    <property type="match status" value="1"/>
</dbReference>
<gene>
    <name evidence="3" type="ORF">CNMCM5793_003497</name>
    <name evidence="4" type="ORF">CNMCM6106_003638</name>
</gene>
<feature type="compositionally biased region" description="Polar residues" evidence="1">
    <location>
        <begin position="2050"/>
        <end position="2060"/>
    </location>
</feature>
<feature type="region of interest" description="Disordered" evidence="1">
    <location>
        <begin position="2317"/>
        <end position="2384"/>
    </location>
</feature>
<accession>A0A8H6PEK3</accession>
<feature type="compositionally biased region" description="Polar residues" evidence="1">
    <location>
        <begin position="100"/>
        <end position="118"/>
    </location>
</feature>
<feature type="compositionally biased region" description="Low complexity" evidence="1">
    <location>
        <begin position="119"/>
        <end position="130"/>
    </location>
</feature>
<evidence type="ECO:0000313" key="3">
    <source>
        <dbReference type="EMBL" id="KAF7128646.1"/>
    </source>
</evidence>
<feature type="compositionally biased region" description="Polar residues" evidence="1">
    <location>
        <begin position="27"/>
        <end position="41"/>
    </location>
</feature>
<evidence type="ECO:0000313" key="5">
    <source>
        <dbReference type="Proteomes" id="UP000630445"/>
    </source>
</evidence>
<name>A0A8H6PEK3_9EURO</name>
<dbReference type="PANTHER" id="PTHR43721:SF30">
    <property type="entry name" value="TR-TYPE G DOMAIN-CONTAINING PROTEIN"/>
    <property type="match status" value="1"/>
</dbReference>
<feature type="domain" description="Tr-type G" evidence="2">
    <location>
        <begin position="310"/>
        <end position="567"/>
    </location>
</feature>
<feature type="region of interest" description="Disordered" evidence="1">
    <location>
        <begin position="286"/>
        <end position="305"/>
    </location>
</feature>
<dbReference type="Proteomes" id="UP000662466">
    <property type="component" value="Unassembled WGS sequence"/>
</dbReference>
<dbReference type="Proteomes" id="UP000630445">
    <property type="component" value="Unassembled WGS sequence"/>
</dbReference>
<sequence>MASIFTYDPDPPRVSSPWSTSGSSTPQLTASGNRGSTVRTRSGTELDRADPDFLSDYAITKLEPEPQEGPTEYKLHLLLRPRRLYNSMTTGHVVGGSYHSRASLSTSGPTPSSFESSLRSAQVRSTQSRQQRLQQLTTQLLWRLQQSSPFHSSTTANLVLPVLPEATPQLGTTQKPARLIPGLEESQGALYEIGVADDGTFVGLTQDELDESLSNLQIMAASLGCKVEILRRVIVGKCEWAEWAEDTGAEAADTGRVHTESLWVAEALVSPDLEYYGLISHRHELDGQSPARGTQSKFIRQDNHSATEQIRISITGPSSAGKSSLLGTLTSSILDNGRGASRLSLLKHRHEISSGITSSVAQELIGYATGDSTNDPVEVINYASGNVAAWDDIHATAKDSRLAFVSDLPGSVRYLKSTLRGLISWAPHYVLLCIPANCDEELVPEPVGGAAEQMAEINLALSHLDLCIKLEIPTVVVITKMDVASRAGLRSNLTKVLSALKLAGKKPAMLPVQSTTGERDVDLQRIWRTDAEEVKKVIGAANNDWSSTVPIVLTSAVSGTGVGKLHAFLRYLPIPQRPSLRSTSLGETPPDTHTPANLFDIDEVFTIPPSKVYSTSMEQNARENQGVVLCGLVRCGCISVGDELLVGPLLVNPQAEPENLLSAPRCQSGRSRPPSEEFSTSFSQGFLSGKATFPAQAIWQRVRVVSVRNLRLPVRSLVQDQVGTIGIEPLPGQNEQTPRLGKVRKGAILADFGPGSLPAKPSLFHTGFVASFPASEFASSMSPPLLLGGNAIAYVSNIRSTVKVTCVTLAEDEIISSPPSPTEPDFFSFDNDAVDRGKSHASEVNNVVNSARNTSHGDVKITFSFVTSVEWVEAGSRVLVVPGTSTALSPAQGSPPTSDLSSVVSAWQILVRTEPRRQRSRPCPWNMDESIVPALTALSESPDRGDPVLDEGLARAKLSAYTQQNRRDQTVQILKAFIDHLPPGGKHVIVRFIATRDRLYELAEHLRMAVLIPMKAHGGKTPPVTPSPLGAFTGDDVAAEVADACSGDDLKSLRAICSKRDNYQCVVTKVWDHSARDKYNLGRHHMIGPTQLAHIIPSGLGHSENEQKGRYIAQCWETLYVLFPDLQRVLKPGTVNMPANAMTMVTLMHEDFGKMEMALIPTSVENEYTVKCYEYCSTCLPIPDRIVLTQHDKTVGMPSRVLIETHAAIAEILHASGQAEQIDELLDEYEAIRYLAADGNQGDPVADARISREKLSKYTSREEEDHTAKSLTAFIDNLPPGGKRVIARFVASNGNDKLHDLATHLKTAILIPLRASGGKTPDVTRSPLDVEMTIDDIASEMDESCTRKEQPTLKDLCLKRDGFRCVVTGVYDKLGKNLCPPADRDRCIGDTELAHVIPFSMGKWDGEDEHKDVAQSWETLYALFPDVRRVLKPIKVNDTCNAMTMLGPCHQNFGSLRLALEPTDLWRVGDFANWLFDPMPAPNEHGDRLVTLTQHTDDELPSRVLLNTHAVIAKVLHASGQGEQIDEILRDWESTRCLSSDGSTDLERLLSLSKRTVADYIRMDKNTGPPSDEGELISEASMTPIRCHTQGKGESCEAIMSLADNLAQVVSLGEAASENVKDGNTVRMAKRSASEDSIATKKPLHLLDLPMDILQVIVKEVTHTNDLTSLALTCSALHALAIPQMYSRFDIVWPDTLSSSDHPAGVDALSYGLATLVMGEDLFHESPSTGRSPCQHCGCDCRHGQLPNQLESVQAPTQRTMAHLRRGNYYAQYTRKFSVGNGPLAWVQEYAVTKETGKMLGTLVALAVARMVNLETFIWDMPTGVLRDVWMALSSLANRPGRDCRLERVWVRWHDNTDNAMRSPSALLPSSSLSPLLRYSHVEYPSLSILPPLKSLSVLDIDEPSYLEEMAVLIDRSRDRLTELRIGISSRVYQCDWLKPATSAQEDASDDVLHNWPKAGGVLEVLSGKWRDCPGHGDARPSPIKEGSVQEESFSTEKQVVSHDELIETLSGGDGTSSESQSPNHLTGNKVAASTTGPAVSETPDKVPSASCSSSTPTETGSDRILGLEVLELERVFLCIPVILQVVDWTRVTTLTILRCDGHEKLWRALRRQYAPSAFRNTSNYAKNQDDQSSSEYPLRIKHIHTDSVSPYLLLFIKDAIARNTLETVFLHEAPLYDSIVHIEAIYRNIIQAHRLSLKKILIDSTERSPNGTEVGTSRWRKWMFTRKMISFITSGRMPKLRELSMTINSRDWHYFLQRLPYIPHLRALHIPHIANPVHRSPKELALQILDIVTIRPEVGIGYIGIQSKCYEIVESKRGDKDGDPDDTDDSHSEGFVPGGGPWPTSDMNESEDEDGMDSVMESSSELSDYGTSSDDESSSDCARSRTTFKLREILFYDDKIAIFKARHGVL</sequence>
<feature type="compositionally biased region" description="Polar residues" evidence="1">
    <location>
        <begin position="2361"/>
        <end position="2373"/>
    </location>
</feature>
<dbReference type="PANTHER" id="PTHR43721">
    <property type="entry name" value="ELONGATION FACTOR TU-RELATED"/>
    <property type="match status" value="1"/>
</dbReference>
<feature type="region of interest" description="Disordered" evidence="1">
    <location>
        <begin position="1973"/>
        <end position="2061"/>
    </location>
</feature>
<reference evidence="3" key="1">
    <citation type="submission" date="2020-06" db="EMBL/GenBank/DDBJ databases">
        <title>Draft genome sequences of strains closely related to Aspergillus parafelis and Aspergillus hiratsukae.</title>
        <authorList>
            <person name="Dos Santos R.A.C."/>
            <person name="Rivero-Menendez O."/>
            <person name="Steenwyk J.L."/>
            <person name="Mead M.E."/>
            <person name="Goldman G.H."/>
            <person name="Alastruey-Izquierdo A."/>
            <person name="Rokas A."/>
        </authorList>
    </citation>
    <scope>NUCLEOTIDE SEQUENCE</scope>
    <source>
        <strain evidence="3">CNM-CM5793</strain>
        <strain evidence="4">CNM-CM6106</strain>
    </source>
</reference>
<evidence type="ECO:0000256" key="1">
    <source>
        <dbReference type="SAM" id="MobiDB-lite"/>
    </source>
</evidence>
<dbReference type="OrthoDB" id="5342685at2759"/>
<dbReference type="GO" id="GO:0003924">
    <property type="term" value="F:GTPase activity"/>
    <property type="evidence" value="ECO:0007669"/>
    <property type="project" value="InterPro"/>
</dbReference>
<evidence type="ECO:0000259" key="2">
    <source>
        <dbReference type="Pfam" id="PF00009"/>
    </source>
</evidence>
<organism evidence="3 5">
    <name type="scientific">Aspergillus hiratsukae</name>
    <dbReference type="NCBI Taxonomy" id="1194566"/>
    <lineage>
        <taxon>Eukaryota</taxon>
        <taxon>Fungi</taxon>
        <taxon>Dikarya</taxon>
        <taxon>Ascomycota</taxon>
        <taxon>Pezizomycotina</taxon>
        <taxon>Eurotiomycetes</taxon>
        <taxon>Eurotiomycetidae</taxon>
        <taxon>Eurotiales</taxon>
        <taxon>Aspergillaceae</taxon>
        <taxon>Aspergillus</taxon>
        <taxon>Aspergillus subgen. Fumigati</taxon>
    </lineage>
</organism>
<dbReference type="InterPro" id="IPR027417">
    <property type="entry name" value="P-loop_NTPase"/>
</dbReference>
<feature type="region of interest" description="Disordered" evidence="1">
    <location>
        <begin position="1"/>
        <end position="49"/>
    </location>
</feature>
<feature type="region of interest" description="Disordered" evidence="1">
    <location>
        <begin position="100"/>
        <end position="130"/>
    </location>
</feature>
<protein>
    <recommendedName>
        <fullName evidence="2">Tr-type G domain-containing protein</fullName>
    </recommendedName>
</protein>
<feature type="region of interest" description="Disordered" evidence="1">
    <location>
        <begin position="661"/>
        <end position="681"/>
    </location>
</feature>
<dbReference type="InterPro" id="IPR050055">
    <property type="entry name" value="EF-Tu_GTPase"/>
</dbReference>
<feature type="compositionally biased region" description="Low complexity" evidence="1">
    <location>
        <begin position="15"/>
        <end position="26"/>
    </location>
</feature>
<dbReference type="InterPro" id="IPR000795">
    <property type="entry name" value="T_Tr_GTP-bd_dom"/>
</dbReference>
<dbReference type="SUPFAM" id="SSF52540">
    <property type="entry name" value="P-loop containing nucleoside triphosphate hydrolases"/>
    <property type="match status" value="1"/>
</dbReference>
<feature type="compositionally biased region" description="Polar residues" evidence="1">
    <location>
        <begin position="1990"/>
        <end position="1999"/>
    </location>
</feature>
<feature type="compositionally biased region" description="Polar residues" evidence="1">
    <location>
        <begin position="2016"/>
        <end position="2038"/>
    </location>
</feature>
<comment type="caution">
    <text evidence="3">The sequence shown here is derived from an EMBL/GenBank/DDBJ whole genome shotgun (WGS) entry which is preliminary data.</text>
</comment>
<proteinExistence type="predicted"/>
<dbReference type="GO" id="GO:0003746">
    <property type="term" value="F:translation elongation factor activity"/>
    <property type="evidence" value="ECO:0007669"/>
    <property type="project" value="TreeGrafter"/>
</dbReference>
<dbReference type="EMBL" id="JACBAF010002077">
    <property type="protein sequence ID" value="KAF7168450.1"/>
    <property type="molecule type" value="Genomic_DNA"/>
</dbReference>